<accession>A0ABU7PB70</accession>
<proteinExistence type="predicted"/>
<dbReference type="RefSeq" id="WP_330795143.1">
    <property type="nucleotide sequence ID" value="NZ_JAZEWV010000009.1"/>
</dbReference>
<name>A0ABU7PB70_9ACTN</name>
<gene>
    <name evidence="1" type="ORF">V2S66_13870</name>
</gene>
<protein>
    <submittedName>
        <fullName evidence="1">Uncharacterized protein</fullName>
    </submittedName>
</protein>
<organism evidence="1 2">
    <name type="scientific">Actinacidiphila polyblastidii</name>
    <dbReference type="NCBI Taxonomy" id="3110430"/>
    <lineage>
        <taxon>Bacteria</taxon>
        <taxon>Bacillati</taxon>
        <taxon>Actinomycetota</taxon>
        <taxon>Actinomycetes</taxon>
        <taxon>Kitasatosporales</taxon>
        <taxon>Streptomycetaceae</taxon>
        <taxon>Actinacidiphila</taxon>
    </lineage>
</organism>
<evidence type="ECO:0000313" key="1">
    <source>
        <dbReference type="EMBL" id="MEE4543051.1"/>
    </source>
</evidence>
<dbReference type="Proteomes" id="UP001344658">
    <property type="component" value="Unassembled WGS sequence"/>
</dbReference>
<reference evidence="1 2" key="1">
    <citation type="submission" date="2023-12" db="EMBL/GenBank/DDBJ databases">
        <title>Streptomyces sp. V4-01.</title>
        <authorList>
            <person name="Somphong A."/>
            <person name="Phongsopitanun W."/>
        </authorList>
    </citation>
    <scope>NUCLEOTIDE SEQUENCE [LARGE SCALE GENOMIC DNA]</scope>
    <source>
        <strain evidence="1 2">V4-01</strain>
    </source>
</reference>
<comment type="caution">
    <text evidence="1">The sequence shown here is derived from an EMBL/GenBank/DDBJ whole genome shotgun (WGS) entry which is preliminary data.</text>
</comment>
<evidence type="ECO:0000313" key="2">
    <source>
        <dbReference type="Proteomes" id="UP001344658"/>
    </source>
</evidence>
<keyword evidence="2" id="KW-1185">Reference proteome</keyword>
<dbReference type="EMBL" id="JAZEWV010000009">
    <property type="protein sequence ID" value="MEE4543051.1"/>
    <property type="molecule type" value="Genomic_DNA"/>
</dbReference>
<sequence>MDSQTVDLFARPRYWLMYALPWPERGASGGMAEAAHVIAPPTVDRRTRGAMSGHAADMLDYVELYAREHDGQRLIWFTDVTRWLEWEKGRSWADLGVDWQQALGGLQGQPLLGLYMTISQRAHFHLINTAEVFELHSLDGTSEILTDEERAAVRADFTRKLDSDWPRYIRDMIALGRLHVS</sequence>